<protein>
    <submittedName>
        <fullName evidence="1">Uncharacterized protein</fullName>
    </submittedName>
</protein>
<reference evidence="1" key="1">
    <citation type="submission" date="2021-02" db="EMBL/GenBank/DDBJ databases">
        <title>First Annotated Genome of the Yellow-green Alga Tribonema minus.</title>
        <authorList>
            <person name="Mahan K.M."/>
        </authorList>
    </citation>
    <scope>NUCLEOTIDE SEQUENCE</scope>
    <source>
        <strain evidence="1">UTEX B ZZ1240</strain>
    </source>
</reference>
<proteinExistence type="predicted"/>
<name>A0A835YIN5_9STRA</name>
<evidence type="ECO:0000313" key="1">
    <source>
        <dbReference type="EMBL" id="KAG5176221.1"/>
    </source>
</evidence>
<evidence type="ECO:0000313" key="2">
    <source>
        <dbReference type="Proteomes" id="UP000664859"/>
    </source>
</evidence>
<dbReference type="OrthoDB" id="193031at2759"/>
<comment type="caution">
    <text evidence="1">The sequence shown here is derived from an EMBL/GenBank/DDBJ whole genome shotgun (WGS) entry which is preliminary data.</text>
</comment>
<gene>
    <name evidence="1" type="ORF">JKP88DRAFT_203130</name>
</gene>
<sequence length="374" mass="41056">MASGLYEPDRVWLGSRLLNSLLFLFRWLTPWVRRTPSLAGGGGGRPKATRIPAAPYVSRARPRVAPRLVPAPMRSTAGLYKADLIEEAGPKLDERPSDDAPIPVTGKALSWMLAQIIYKRALRVEGLDLLVQAASNRKALSGNLKTVWCKFRTLALPAIQITGGANMVVTGVDLKMLLLMHRRLGAFKKPFQVRGEWVFTSNDFVASNAIRNMVQAILTASFNALSLGAVRVTRVSIKGDRIVIDARSSVLQRFSCSANLATSSDGHVVSLRSLRYSNQAGEFLFQTPWQLAATLPRDLVSCDMGDNTRIEALTIRNGRATLRGCFVVTPTPPLIVADVGKRGMVRYDVGERISAIVSDVLDNALTWRTVKFWG</sequence>
<organism evidence="1 2">
    <name type="scientific">Tribonema minus</name>
    <dbReference type="NCBI Taxonomy" id="303371"/>
    <lineage>
        <taxon>Eukaryota</taxon>
        <taxon>Sar</taxon>
        <taxon>Stramenopiles</taxon>
        <taxon>Ochrophyta</taxon>
        <taxon>PX clade</taxon>
        <taxon>Xanthophyceae</taxon>
        <taxon>Tribonematales</taxon>
        <taxon>Tribonemataceae</taxon>
        <taxon>Tribonema</taxon>
    </lineage>
</organism>
<dbReference type="Proteomes" id="UP000664859">
    <property type="component" value="Unassembled WGS sequence"/>
</dbReference>
<dbReference type="AlphaFoldDB" id="A0A835YIN5"/>
<keyword evidence="2" id="KW-1185">Reference proteome</keyword>
<accession>A0A835YIN5</accession>
<dbReference type="EMBL" id="JAFCMP010000539">
    <property type="protein sequence ID" value="KAG5176221.1"/>
    <property type="molecule type" value="Genomic_DNA"/>
</dbReference>